<dbReference type="GO" id="GO:0006083">
    <property type="term" value="P:acetate metabolic process"/>
    <property type="evidence" value="ECO:0007669"/>
    <property type="project" value="TreeGrafter"/>
</dbReference>
<evidence type="ECO:0000256" key="3">
    <source>
        <dbReference type="ARBA" id="ARBA00022741"/>
    </source>
</evidence>
<name>A0A5Q2RBA7_9ACTN</name>
<keyword evidence="5 6" id="KW-0067">ATP-binding</keyword>
<dbReference type="InterPro" id="IPR000890">
    <property type="entry name" value="Aliphatic_acid_kin_short-chain"/>
</dbReference>
<dbReference type="EMBL" id="CP045851">
    <property type="protein sequence ID" value="QGG94108.1"/>
    <property type="molecule type" value="Genomic_DNA"/>
</dbReference>
<feature type="binding site" evidence="6">
    <location>
        <position position="7"/>
    </location>
    <ligand>
        <name>Mg(2+)</name>
        <dbReference type="ChEBI" id="CHEBI:18420"/>
    </ligand>
</feature>
<gene>
    <name evidence="6" type="primary">ackA</name>
    <name evidence="8" type="ORF">GH723_02750</name>
</gene>
<dbReference type="EC" id="2.7.2.1" evidence="6"/>
<evidence type="ECO:0000313" key="8">
    <source>
        <dbReference type="EMBL" id="QGG94108.1"/>
    </source>
</evidence>
<dbReference type="PROSITE" id="PS01076">
    <property type="entry name" value="ACETATE_KINASE_2"/>
    <property type="match status" value="1"/>
</dbReference>
<comment type="subunit">
    <text evidence="6">Homodimer.</text>
</comment>
<comment type="cofactor">
    <cofactor evidence="6">
        <name>Mg(2+)</name>
        <dbReference type="ChEBI" id="CHEBI:18420"/>
    </cofactor>
    <cofactor evidence="6">
        <name>Mn(2+)</name>
        <dbReference type="ChEBI" id="CHEBI:29035"/>
    </cofactor>
    <text evidence="6">Mg(2+). Can also accept Mn(2+).</text>
</comment>
<protein>
    <recommendedName>
        <fullName evidence="6">Acetate kinase</fullName>
        <ecNumber evidence="6">2.7.2.1</ecNumber>
    </recommendedName>
    <alternativeName>
        <fullName evidence="6">Acetokinase</fullName>
    </alternativeName>
</protein>
<keyword evidence="4 6" id="KW-0418">Kinase</keyword>
<feature type="binding site" evidence="6">
    <location>
        <begin position="297"/>
        <end position="301"/>
    </location>
    <ligand>
        <name>ATP</name>
        <dbReference type="ChEBI" id="CHEBI:30616"/>
    </ligand>
</feature>
<evidence type="ECO:0000256" key="5">
    <source>
        <dbReference type="ARBA" id="ARBA00022840"/>
    </source>
</evidence>
<dbReference type="KEGG" id="atq:GH723_02750"/>
<dbReference type="RefSeq" id="WP_153758214.1">
    <property type="nucleotide sequence ID" value="NZ_CP045851.1"/>
</dbReference>
<evidence type="ECO:0000256" key="4">
    <source>
        <dbReference type="ARBA" id="ARBA00022777"/>
    </source>
</evidence>
<dbReference type="Pfam" id="PF00871">
    <property type="entry name" value="Acetate_kinase"/>
    <property type="match status" value="1"/>
</dbReference>
<evidence type="ECO:0000256" key="6">
    <source>
        <dbReference type="HAMAP-Rule" id="MF_00020"/>
    </source>
</evidence>
<feature type="binding site" evidence="6">
    <location>
        <position position="350"/>
    </location>
    <ligand>
        <name>Mg(2+)</name>
        <dbReference type="ChEBI" id="CHEBI:18420"/>
    </ligand>
</feature>
<feature type="active site" description="Proton donor/acceptor" evidence="6">
    <location>
        <position position="114"/>
    </location>
</feature>
<dbReference type="PIRSF" id="PIRSF000722">
    <property type="entry name" value="Acetate_prop_kin"/>
    <property type="match status" value="1"/>
</dbReference>
<dbReference type="GO" id="GO:0000287">
    <property type="term" value="F:magnesium ion binding"/>
    <property type="evidence" value="ECO:0007669"/>
    <property type="project" value="UniProtKB-UniRule"/>
</dbReference>
<dbReference type="PROSITE" id="PS01075">
    <property type="entry name" value="ACETATE_KINASE_1"/>
    <property type="match status" value="1"/>
</dbReference>
<dbReference type="HAMAP" id="MF_00020">
    <property type="entry name" value="Acetate_kinase"/>
    <property type="match status" value="1"/>
</dbReference>
<comment type="similarity">
    <text evidence="1 6 7">Belongs to the acetokinase family.</text>
</comment>
<feature type="binding site" evidence="6">
    <location>
        <position position="14"/>
    </location>
    <ligand>
        <name>ATP</name>
        <dbReference type="ChEBI" id="CHEBI:30616"/>
    </ligand>
</feature>
<feature type="binding site" evidence="6">
    <location>
        <position position="57"/>
    </location>
    <ligand>
        <name>substrate</name>
    </ligand>
</feature>
<dbReference type="PANTHER" id="PTHR21060:SF15">
    <property type="entry name" value="ACETATE KINASE-RELATED"/>
    <property type="match status" value="1"/>
</dbReference>
<dbReference type="NCBIfam" id="TIGR00016">
    <property type="entry name" value="ackA"/>
    <property type="match status" value="1"/>
</dbReference>
<dbReference type="Proteomes" id="UP000334019">
    <property type="component" value="Chromosome"/>
</dbReference>
<dbReference type="PRINTS" id="PR00471">
    <property type="entry name" value="ACETATEKNASE"/>
</dbReference>
<evidence type="ECO:0000313" key="9">
    <source>
        <dbReference type="Proteomes" id="UP000334019"/>
    </source>
</evidence>
<dbReference type="InterPro" id="IPR023865">
    <property type="entry name" value="Aliphatic_acid_kinase_CS"/>
</dbReference>
<feature type="binding site" evidence="6">
    <location>
        <begin position="174"/>
        <end position="178"/>
    </location>
    <ligand>
        <name>ATP</name>
        <dbReference type="ChEBI" id="CHEBI:30616"/>
    </ligand>
</feature>
<keyword evidence="6" id="KW-0460">Magnesium</keyword>
<evidence type="ECO:0000256" key="1">
    <source>
        <dbReference type="ARBA" id="ARBA00008748"/>
    </source>
</evidence>
<dbReference type="UniPathway" id="UPA00340">
    <property type="reaction ID" value="UER00458"/>
</dbReference>
<accession>A0A5Q2RBA7</accession>
<dbReference type="InterPro" id="IPR043129">
    <property type="entry name" value="ATPase_NBD"/>
</dbReference>
<evidence type="ECO:0000256" key="2">
    <source>
        <dbReference type="ARBA" id="ARBA00022679"/>
    </source>
</evidence>
<keyword evidence="9" id="KW-1185">Reference proteome</keyword>
<feature type="site" description="Transition state stabilizer" evidence="6">
    <location>
        <position position="207"/>
    </location>
</feature>
<proteinExistence type="inferred from homology"/>
<dbReference type="GO" id="GO:0005524">
    <property type="term" value="F:ATP binding"/>
    <property type="evidence" value="ECO:0007669"/>
    <property type="project" value="UniProtKB-KW"/>
</dbReference>
<keyword evidence="2 6" id="KW-0808">Transferase</keyword>
<dbReference type="PANTHER" id="PTHR21060">
    <property type="entry name" value="ACETATE KINASE"/>
    <property type="match status" value="1"/>
</dbReference>
<dbReference type="GO" id="GO:0006085">
    <property type="term" value="P:acetyl-CoA biosynthetic process"/>
    <property type="evidence" value="ECO:0007669"/>
    <property type="project" value="UniProtKB-UniRule"/>
</dbReference>
<dbReference type="SUPFAM" id="SSF53067">
    <property type="entry name" value="Actin-like ATPase domain"/>
    <property type="match status" value="2"/>
</dbReference>
<organism evidence="8 9">
    <name type="scientific">Actinomarinicola tropica</name>
    <dbReference type="NCBI Taxonomy" id="2789776"/>
    <lineage>
        <taxon>Bacteria</taxon>
        <taxon>Bacillati</taxon>
        <taxon>Actinomycetota</taxon>
        <taxon>Acidimicrobiia</taxon>
        <taxon>Acidimicrobiales</taxon>
        <taxon>Iamiaceae</taxon>
        <taxon>Actinomarinicola</taxon>
    </lineage>
</organism>
<dbReference type="GO" id="GO:0005737">
    <property type="term" value="C:cytoplasm"/>
    <property type="evidence" value="ECO:0007669"/>
    <property type="project" value="UniProtKB-SubCell"/>
</dbReference>
<comment type="function">
    <text evidence="6">Catalyzes the formation of acetyl phosphate from acetate and ATP. Can also catalyze the reverse reaction.</text>
</comment>
<sequence>MAVLVVNAGSSTLKLRLVDDADTAEGADVDPWDGGDPTAALEALCRDVGSIDACGHRFVHGGADLTAPTVVDNAVRDRIAALAPRAPLHQARSLAALDAARRALPDVDHVACFDTAFPSTLTPAARTYALPEPWRRRWDLRRFGFHGISHRWAARRAGDLAAAGGDKRRVVTCHLGAGASLCAVLNGRSVDTTMGFTLLEGLVMATRSGSVDPGLVLWLLTDAHLDAAKILEGLEHHSGLAGLAGGIGDMRDVLAARAARDPAAALAFDVYVHRLAAGVAAMAAALGGLDVLAFTGGVGEHAPEVRAAAAARLGFLGVAVDPDANAATSADGDITGRDARTRTVVVSAREDLEVAGETRELLAAIKASEARP</sequence>
<reference evidence="8 9" key="1">
    <citation type="submission" date="2019-11" db="EMBL/GenBank/DDBJ databases">
        <authorList>
            <person name="He Y."/>
        </authorList>
    </citation>
    <scope>NUCLEOTIDE SEQUENCE [LARGE SCALE GENOMIC DNA]</scope>
    <source>
        <strain evidence="8 9">SCSIO 58843</strain>
    </source>
</reference>
<dbReference type="Gene3D" id="3.30.420.40">
    <property type="match status" value="2"/>
</dbReference>
<comment type="subcellular location">
    <subcellularLocation>
        <location evidence="6">Cytoplasm</location>
    </subcellularLocation>
</comment>
<evidence type="ECO:0000256" key="7">
    <source>
        <dbReference type="RuleBase" id="RU003835"/>
    </source>
</evidence>
<keyword evidence="6" id="KW-0479">Metal-binding</keyword>
<comment type="pathway">
    <text evidence="6">Metabolic intermediate biosynthesis; acetyl-CoA biosynthesis; acetyl-CoA from acetate: step 1/2.</text>
</comment>
<dbReference type="AlphaFoldDB" id="A0A5Q2RBA7"/>
<dbReference type="GO" id="GO:0008776">
    <property type="term" value="F:acetate kinase activity"/>
    <property type="evidence" value="ECO:0007669"/>
    <property type="project" value="UniProtKB-UniRule"/>
</dbReference>
<keyword evidence="3 6" id="KW-0547">Nucleotide-binding</keyword>
<feature type="site" description="Transition state stabilizer" evidence="6">
    <location>
        <position position="146"/>
    </location>
</feature>
<dbReference type="InterPro" id="IPR004372">
    <property type="entry name" value="Ac/propionate_kinase"/>
</dbReference>
<feature type="binding site" evidence="6">
    <location>
        <begin position="249"/>
        <end position="251"/>
    </location>
    <ligand>
        <name>ATP</name>
        <dbReference type="ChEBI" id="CHEBI:30616"/>
    </ligand>
</feature>
<comment type="catalytic activity">
    <reaction evidence="6">
        <text>acetate + ATP = acetyl phosphate + ADP</text>
        <dbReference type="Rhea" id="RHEA:11352"/>
        <dbReference type="ChEBI" id="CHEBI:22191"/>
        <dbReference type="ChEBI" id="CHEBI:30089"/>
        <dbReference type="ChEBI" id="CHEBI:30616"/>
        <dbReference type="ChEBI" id="CHEBI:456216"/>
        <dbReference type="EC" id="2.7.2.1"/>
    </reaction>
</comment>
<keyword evidence="6" id="KW-0963">Cytoplasm</keyword>